<protein>
    <submittedName>
        <fullName evidence="1">PIPO</fullName>
    </submittedName>
</protein>
<sequence precursor="true">NVRRVSTTLLGRATVLCKIAISMATISTITCGLNPKRHKHRNTFTHNIEIIYTSLFGHHMQYNCEGEGKMYSIDWSHSSEDISSSPTWHYKWHLSNATRFKNSRWFWRNAGNDFCTTWSVQ</sequence>
<dbReference type="EMBL" id="MN788417">
    <property type="protein sequence ID" value="QIQ28452.1"/>
    <property type="molecule type" value="Genomic_RNA"/>
</dbReference>
<feature type="non-terminal residue" evidence="1">
    <location>
        <position position="1"/>
    </location>
</feature>
<evidence type="ECO:0000313" key="1">
    <source>
        <dbReference type="EMBL" id="QIQ28452.1"/>
    </source>
</evidence>
<proteinExistence type="predicted"/>
<accession>A0A6G9IVA2</accession>
<reference evidence="1" key="1">
    <citation type="submission" date="2019-12" db="EMBL/GenBank/DDBJ databases">
        <title>Complete genome sequence of a German isolate of Spartina mottle virus: Indications for a new genus within the Potyviridae.</title>
        <authorList>
            <person name="Rose H."/>
            <person name="Menzel W."/>
            <person name="Knierim D."/>
            <person name="Rabenstein F."/>
            <person name="Maiss E."/>
        </authorList>
    </citation>
    <scope>NUCLEOTIDE SEQUENCE</scope>
    <source>
        <strain evidence="1">DSMZ PV-0970</strain>
    </source>
</reference>
<organism evidence="1">
    <name type="scientific">Spartina mottle virus</name>
    <dbReference type="NCBI Taxonomy" id="190503"/>
    <lineage>
        <taxon>Viruses</taxon>
        <taxon>Riboviria</taxon>
        <taxon>Orthornavirae</taxon>
        <taxon>Pisuviricota</taxon>
        <taxon>Stelpaviricetes</taxon>
        <taxon>Patatavirales</taxon>
        <taxon>Potyviridae</taxon>
        <taxon>Phragmivirus</taxon>
        <taxon>Phragmivirus spartinae</taxon>
    </lineage>
</organism>
<name>A0A6G9IVA2_9POTY</name>